<protein>
    <recommendedName>
        <fullName evidence="3">Guanylate cyclase domain-containing protein</fullName>
    </recommendedName>
</protein>
<sequence>MQDLTPSVPSAVYLALGRVVMVAVTMKYEEKFIAFVDILGFASAVENAEGEGSLSLADLRDATKLLGSDSDVEAIRTDGPTICPCALRYARDVGFELTQTSDCVIVSAEVSPSGAITIVNQCYLAVFRLLEKGLMCRGHVRRGKIFHRGHEFIGPGYQDAYRREGTVSAFKQDAEDRGTPFVELDPSIRDYVAECGDECVVEMYERMVRRDTEVDAIFPFKRLSSFITIGAEARLDVAKEKNSINNLRRMINKFRSGITRHVDTSNESAVRKFRHYESALVAQLNECDRLDNMVDMLAAPYPSAGISNENGGPTGRCS</sequence>
<reference evidence="2" key="1">
    <citation type="journal article" date="2019" name="Int. J. Syst. Evol. Microbiol.">
        <title>The Global Catalogue of Microorganisms (GCM) 10K type strain sequencing project: providing services to taxonomists for standard genome sequencing and annotation.</title>
        <authorList>
            <consortium name="The Broad Institute Genomics Platform"/>
            <consortium name="The Broad Institute Genome Sequencing Center for Infectious Disease"/>
            <person name="Wu L."/>
            <person name="Ma J."/>
        </authorList>
    </citation>
    <scope>NUCLEOTIDE SEQUENCE [LARGE SCALE GENOMIC DNA]</scope>
    <source>
        <strain evidence="2">KCTC 52640</strain>
    </source>
</reference>
<dbReference type="Proteomes" id="UP001595462">
    <property type="component" value="Unassembled WGS sequence"/>
</dbReference>
<keyword evidence="2" id="KW-1185">Reference proteome</keyword>
<comment type="caution">
    <text evidence="1">The sequence shown here is derived from an EMBL/GenBank/DDBJ whole genome shotgun (WGS) entry which is preliminary data.</text>
</comment>
<dbReference type="EMBL" id="JBHRSS010000010">
    <property type="protein sequence ID" value="MFC3106329.1"/>
    <property type="molecule type" value="Genomic_DNA"/>
</dbReference>
<evidence type="ECO:0000313" key="1">
    <source>
        <dbReference type="EMBL" id="MFC3106329.1"/>
    </source>
</evidence>
<accession>A0ABV7EU61</accession>
<dbReference type="RefSeq" id="WP_380691971.1">
    <property type="nucleotide sequence ID" value="NZ_JBHRSS010000010.1"/>
</dbReference>
<name>A0ABV7EU61_9GAMM</name>
<proteinExistence type="predicted"/>
<evidence type="ECO:0008006" key="3">
    <source>
        <dbReference type="Google" id="ProtNLM"/>
    </source>
</evidence>
<evidence type="ECO:0000313" key="2">
    <source>
        <dbReference type="Proteomes" id="UP001595462"/>
    </source>
</evidence>
<gene>
    <name evidence="1" type="ORF">ACFOSU_20840</name>
</gene>
<organism evidence="1 2">
    <name type="scientific">Salinisphaera aquimarina</name>
    <dbReference type="NCBI Taxonomy" id="2094031"/>
    <lineage>
        <taxon>Bacteria</taxon>
        <taxon>Pseudomonadati</taxon>
        <taxon>Pseudomonadota</taxon>
        <taxon>Gammaproteobacteria</taxon>
        <taxon>Salinisphaerales</taxon>
        <taxon>Salinisphaeraceae</taxon>
        <taxon>Salinisphaera</taxon>
    </lineage>
</organism>